<sequence>MPVLDAVLALLILINVVAAGIGVECMRKLAARVTIVRWLWRVLQINWPVPTSTVLGFVDIWDQFVCSRNSFEVRFAVFCDQLGDYLEEVLQRVLDYIEKTFQAAPEDQAWRLRSLGLRRITAWDLQHGVGALQQTTCAICLEDWKHAEQIREVLDRACTGRLPPYTLYRFLHSRVEVGKTIAPGFDPAPVNRLAVHGAGDAMALHCKDGNVLLSSLGSLRSSSLVLSWGAPAVPCTRLDPGAGPFFMPVWAADDLAIPSLASNRVLLYAGAEGRHSLPHTALALVSQGRNAAVSCLHVPPPGTAPFRLAAGTLDGHVGLWDSRDPGRGQGGALAPDLVLEMVSGRYAPGRHSVAGLSVRDGGNAVVAAYSTGTVRTWDLRGGRTAAACFGARIHSHPELSQVSLPGMLADIPGLEDWPDPEHPDRLAFHLLGKWCGVLDVAAGRITHLYAPEYTPDEEARRPILTGPPEPGAWLPDGEYAVSDQGGDVFLLGFGTRGGGHQATFSGMFASRAPQFQAELSTRCYALEYIPTSDELLVSGGDYLELLGRGVGAVQWQDAYGRELESWEHARILKPCR</sequence>
<evidence type="ECO:0000256" key="2">
    <source>
        <dbReference type="ARBA" id="ARBA00022737"/>
    </source>
</evidence>
<protein>
    <submittedName>
        <fullName evidence="4">Uncharacterized protein</fullName>
    </submittedName>
</protein>
<dbReference type="Proteomes" id="UP000279271">
    <property type="component" value="Unassembled WGS sequence"/>
</dbReference>
<dbReference type="SUPFAM" id="SSF50978">
    <property type="entry name" value="WD40 repeat-like"/>
    <property type="match status" value="1"/>
</dbReference>
<dbReference type="InterPro" id="IPR036322">
    <property type="entry name" value="WD40_repeat_dom_sf"/>
</dbReference>
<dbReference type="InterPro" id="IPR015943">
    <property type="entry name" value="WD40/YVTN_repeat-like_dom_sf"/>
</dbReference>
<name>A0A3M7L052_AUXPR</name>
<dbReference type="EMBL" id="QOKY01000154">
    <property type="protein sequence ID" value="RMZ55967.1"/>
    <property type="molecule type" value="Genomic_DNA"/>
</dbReference>
<evidence type="ECO:0000313" key="5">
    <source>
        <dbReference type="Proteomes" id="UP000279271"/>
    </source>
</evidence>
<evidence type="ECO:0000313" key="4">
    <source>
        <dbReference type="EMBL" id="RMZ55967.1"/>
    </source>
</evidence>
<keyword evidence="3" id="KW-0732">Signal</keyword>
<evidence type="ECO:0000256" key="1">
    <source>
        <dbReference type="ARBA" id="ARBA00022574"/>
    </source>
</evidence>
<proteinExistence type="predicted"/>
<feature type="signal peptide" evidence="3">
    <location>
        <begin position="1"/>
        <end position="19"/>
    </location>
</feature>
<keyword evidence="1" id="KW-0853">WD repeat</keyword>
<dbReference type="PANTHER" id="PTHR19857:SF8">
    <property type="entry name" value="ANGIO-ASSOCIATED MIGRATORY CELL PROTEIN"/>
    <property type="match status" value="1"/>
</dbReference>
<dbReference type="PANTHER" id="PTHR19857">
    <property type="entry name" value="MITOCHONDRIAL DIVISION PROTEIN 1-RELATED"/>
    <property type="match status" value="1"/>
</dbReference>
<evidence type="ECO:0000256" key="3">
    <source>
        <dbReference type="SAM" id="SignalP"/>
    </source>
</evidence>
<keyword evidence="2" id="KW-0677">Repeat</keyword>
<organism evidence="4 5">
    <name type="scientific">Auxenochlorella protothecoides</name>
    <name type="common">Green microalga</name>
    <name type="synonym">Chlorella protothecoides</name>
    <dbReference type="NCBI Taxonomy" id="3075"/>
    <lineage>
        <taxon>Eukaryota</taxon>
        <taxon>Viridiplantae</taxon>
        <taxon>Chlorophyta</taxon>
        <taxon>core chlorophytes</taxon>
        <taxon>Trebouxiophyceae</taxon>
        <taxon>Chlorellales</taxon>
        <taxon>Chlorellaceae</taxon>
        <taxon>Auxenochlorella</taxon>
    </lineage>
</organism>
<dbReference type="AlphaFoldDB" id="A0A3M7L052"/>
<comment type="caution">
    <text evidence="4">The sequence shown here is derived from an EMBL/GenBank/DDBJ whole genome shotgun (WGS) entry which is preliminary data.</text>
</comment>
<accession>A0A3M7L052</accession>
<gene>
    <name evidence="4" type="ORF">APUTEX25_004391</name>
</gene>
<reference evidence="5" key="1">
    <citation type="journal article" date="2018" name="Algal Res.">
        <title>Characterization of plant carbon substrate utilization by Auxenochlorella protothecoides.</title>
        <authorList>
            <person name="Vogler B.W."/>
            <person name="Starkenburg S.R."/>
            <person name="Sudasinghe N."/>
            <person name="Schambach J.Y."/>
            <person name="Rollin J.A."/>
            <person name="Pattathil S."/>
            <person name="Barry A.N."/>
        </authorList>
    </citation>
    <scope>NUCLEOTIDE SEQUENCE [LARGE SCALE GENOMIC DNA]</scope>
    <source>
        <strain evidence="5">UTEX 25</strain>
    </source>
</reference>
<dbReference type="InterPro" id="IPR051179">
    <property type="entry name" value="WD_repeat_multifunction"/>
</dbReference>
<feature type="chain" id="PRO_5018126771" evidence="3">
    <location>
        <begin position="20"/>
        <end position="576"/>
    </location>
</feature>
<dbReference type="Gene3D" id="2.130.10.10">
    <property type="entry name" value="YVTN repeat-like/Quinoprotein amine dehydrogenase"/>
    <property type="match status" value="1"/>
</dbReference>